<reference evidence="6 7" key="1">
    <citation type="submission" date="2020-09" db="EMBL/GenBank/DDBJ databases">
        <title>Pseudoxanthomonas sp. CAU 1598 isolated from sand of Yaerae Beach.</title>
        <authorList>
            <person name="Kim W."/>
        </authorList>
    </citation>
    <scope>NUCLEOTIDE SEQUENCE [LARGE SCALE GENOMIC DNA]</scope>
    <source>
        <strain evidence="6 7">CAU 1598</strain>
    </source>
</reference>
<dbReference type="SUPFAM" id="SSF52151">
    <property type="entry name" value="FabD/lysophospholipase-like"/>
    <property type="match status" value="1"/>
</dbReference>
<dbReference type="RefSeq" id="WP_192028822.1">
    <property type="nucleotide sequence ID" value="NZ_JACYTR010000009.1"/>
</dbReference>
<comment type="caution">
    <text evidence="6">The sequence shown here is derived from an EMBL/GenBank/DDBJ whole genome shotgun (WGS) entry which is preliminary data.</text>
</comment>
<evidence type="ECO:0000259" key="5">
    <source>
        <dbReference type="PROSITE" id="PS51635"/>
    </source>
</evidence>
<evidence type="ECO:0000313" key="7">
    <source>
        <dbReference type="Proteomes" id="UP000613768"/>
    </source>
</evidence>
<evidence type="ECO:0000313" key="6">
    <source>
        <dbReference type="EMBL" id="MBD8525478.1"/>
    </source>
</evidence>
<feature type="short sequence motif" description="DGA/G" evidence="4">
    <location>
        <begin position="163"/>
        <end position="165"/>
    </location>
</feature>
<dbReference type="InterPro" id="IPR050301">
    <property type="entry name" value="NTE"/>
</dbReference>
<evidence type="ECO:0000256" key="4">
    <source>
        <dbReference type="PROSITE-ProRule" id="PRU01161"/>
    </source>
</evidence>
<sequence>MSKSANTTEDKPTVALVLGSGGARGLAHIGAIEAIEAAGYRINSIAGTSIGALVGGIHAAGRLAEYRDWVCALERRDVLRLLDFAFGHPGLIKGERVIGAMKELVGEHCIEELSMPFTAVATDLEGQREVWITEGPLFDAIRASIAIPMVFTPHTLHGRELVDGGLLAPMPIAATRRYKADLVVAVDVNDRVPAALRDLPHAAEAAQATDPLSAENGEPGLKERVAAWFESLFPDRPAQPAQPGLLDLMARSLDTVQAQISRVQLAMDPPDLLIRVPRDACLFYEFWRAEELIVIGREAGERALAQANERSRSRNGRS</sequence>
<proteinExistence type="predicted"/>
<protein>
    <submittedName>
        <fullName evidence="6">Patatin-like phospholipase family protein</fullName>
    </submittedName>
</protein>
<dbReference type="InterPro" id="IPR016035">
    <property type="entry name" value="Acyl_Trfase/lysoPLipase"/>
</dbReference>
<gene>
    <name evidence="6" type="ORF">IFO71_06950</name>
</gene>
<keyword evidence="1 4" id="KW-0378">Hydrolase</keyword>
<dbReference type="GO" id="GO:0016042">
    <property type="term" value="P:lipid catabolic process"/>
    <property type="evidence" value="ECO:0007669"/>
    <property type="project" value="UniProtKB-UniRule"/>
</dbReference>
<dbReference type="EMBL" id="JACYTR010000009">
    <property type="protein sequence ID" value="MBD8525478.1"/>
    <property type="molecule type" value="Genomic_DNA"/>
</dbReference>
<evidence type="ECO:0000256" key="2">
    <source>
        <dbReference type="ARBA" id="ARBA00022963"/>
    </source>
</evidence>
<accession>A0AAW3ZHJ2</accession>
<dbReference type="Pfam" id="PF01734">
    <property type="entry name" value="Patatin"/>
    <property type="match status" value="1"/>
</dbReference>
<dbReference type="GO" id="GO:0016787">
    <property type="term" value="F:hydrolase activity"/>
    <property type="evidence" value="ECO:0007669"/>
    <property type="project" value="UniProtKB-UniRule"/>
</dbReference>
<dbReference type="PANTHER" id="PTHR14226:SF76">
    <property type="entry name" value="NTE FAMILY PROTEIN RSSA"/>
    <property type="match status" value="1"/>
</dbReference>
<comment type="caution">
    <text evidence="4">Lacks conserved residue(s) required for the propagation of feature annotation.</text>
</comment>
<dbReference type="InterPro" id="IPR002641">
    <property type="entry name" value="PNPLA_dom"/>
</dbReference>
<evidence type="ECO:0000256" key="3">
    <source>
        <dbReference type="ARBA" id="ARBA00023098"/>
    </source>
</evidence>
<organism evidence="6 7">
    <name type="scientific">Pseudomarimonas arenosa</name>
    <dbReference type="NCBI Taxonomy" id="2774145"/>
    <lineage>
        <taxon>Bacteria</taxon>
        <taxon>Pseudomonadati</taxon>
        <taxon>Pseudomonadota</taxon>
        <taxon>Gammaproteobacteria</taxon>
        <taxon>Lysobacterales</taxon>
        <taxon>Lysobacteraceae</taxon>
        <taxon>Pseudomarimonas</taxon>
    </lineage>
</organism>
<dbReference type="Proteomes" id="UP000613768">
    <property type="component" value="Unassembled WGS sequence"/>
</dbReference>
<dbReference type="PROSITE" id="PS51635">
    <property type="entry name" value="PNPLA"/>
    <property type="match status" value="1"/>
</dbReference>
<keyword evidence="7" id="KW-1185">Reference proteome</keyword>
<keyword evidence="3 4" id="KW-0443">Lipid metabolism</keyword>
<keyword evidence="2 4" id="KW-0442">Lipid degradation</keyword>
<feature type="short sequence motif" description="GXSXG" evidence="4">
    <location>
        <begin position="47"/>
        <end position="51"/>
    </location>
</feature>
<dbReference type="AlphaFoldDB" id="A0AAW3ZHJ2"/>
<feature type="active site" description="Proton acceptor" evidence="4">
    <location>
        <position position="163"/>
    </location>
</feature>
<evidence type="ECO:0000256" key="1">
    <source>
        <dbReference type="ARBA" id="ARBA00022801"/>
    </source>
</evidence>
<dbReference type="PANTHER" id="PTHR14226">
    <property type="entry name" value="NEUROPATHY TARGET ESTERASE/SWISS CHEESE D.MELANOGASTER"/>
    <property type="match status" value="1"/>
</dbReference>
<feature type="active site" description="Nucleophile" evidence="4">
    <location>
        <position position="49"/>
    </location>
</feature>
<feature type="domain" description="PNPLA" evidence="5">
    <location>
        <begin position="16"/>
        <end position="176"/>
    </location>
</feature>
<name>A0AAW3ZHJ2_9GAMM</name>
<dbReference type="Gene3D" id="3.40.1090.10">
    <property type="entry name" value="Cytosolic phospholipase A2 catalytic domain"/>
    <property type="match status" value="2"/>
</dbReference>